<dbReference type="GO" id="GO:0051959">
    <property type="term" value="F:dynein light intermediate chain binding"/>
    <property type="evidence" value="ECO:0007669"/>
    <property type="project" value="InterPro"/>
</dbReference>
<feature type="compositionally biased region" description="Polar residues" evidence="15">
    <location>
        <begin position="5696"/>
        <end position="5711"/>
    </location>
</feature>
<comment type="subcellular location">
    <subcellularLocation>
        <location evidence="1">Cytoplasm</location>
        <location evidence="1">Cytoskeleton</location>
        <location evidence="1">Flagellum axoneme</location>
    </subcellularLocation>
</comment>
<dbReference type="InterPro" id="IPR054354">
    <property type="entry name" value="DYNC2H1-like_lid"/>
</dbReference>
<dbReference type="InterPro" id="IPR035699">
    <property type="entry name" value="AAA_6"/>
</dbReference>
<feature type="region of interest" description="Disordered" evidence="15">
    <location>
        <begin position="2925"/>
        <end position="2946"/>
    </location>
</feature>
<feature type="compositionally biased region" description="Polar residues" evidence="15">
    <location>
        <begin position="5738"/>
        <end position="5754"/>
    </location>
</feature>
<dbReference type="Gene3D" id="1.10.472.130">
    <property type="match status" value="1"/>
</dbReference>
<dbReference type="Pfam" id="PF18198">
    <property type="entry name" value="AAA_lid_11"/>
    <property type="match status" value="1"/>
</dbReference>
<dbReference type="Gene3D" id="1.10.8.720">
    <property type="entry name" value="Region D6 of dynein motor"/>
    <property type="match status" value="1"/>
</dbReference>
<evidence type="ECO:0000256" key="14">
    <source>
        <dbReference type="SAM" id="Coils"/>
    </source>
</evidence>
<feature type="compositionally biased region" description="Low complexity" evidence="15">
    <location>
        <begin position="780"/>
        <end position="791"/>
    </location>
</feature>
<dbReference type="SMART" id="SM00382">
    <property type="entry name" value="AAA"/>
    <property type="match status" value="2"/>
</dbReference>
<keyword evidence="6" id="KW-0067">ATP-binding</keyword>
<dbReference type="Gene3D" id="1.20.58.1120">
    <property type="match status" value="1"/>
</dbReference>
<keyword evidence="12" id="KW-0206">Cytoskeleton</keyword>
<keyword evidence="5" id="KW-0970">Cilium biogenesis/degradation</keyword>
<evidence type="ECO:0000256" key="1">
    <source>
        <dbReference type="ARBA" id="ARBA00004611"/>
    </source>
</evidence>
<feature type="compositionally biased region" description="Low complexity" evidence="15">
    <location>
        <begin position="650"/>
        <end position="666"/>
    </location>
</feature>
<dbReference type="PANTHER" id="PTHR45703">
    <property type="entry name" value="DYNEIN HEAVY CHAIN"/>
    <property type="match status" value="1"/>
</dbReference>
<dbReference type="STRING" id="1157962.A0A250X7T4"/>
<keyword evidence="9 14" id="KW-0175">Coiled coil</keyword>
<dbReference type="Gene3D" id="3.10.490.20">
    <property type="match status" value="1"/>
</dbReference>
<feature type="domain" description="AAA+ ATPase" evidence="16">
    <location>
        <begin position="2855"/>
        <end position="3103"/>
    </location>
</feature>
<dbReference type="Gene3D" id="1.10.8.710">
    <property type="match status" value="1"/>
</dbReference>
<dbReference type="EMBL" id="BEGY01000037">
    <property type="protein sequence ID" value="GAX78979.1"/>
    <property type="molecule type" value="Genomic_DNA"/>
</dbReference>
<feature type="region of interest" description="Disordered" evidence="15">
    <location>
        <begin position="141"/>
        <end position="162"/>
    </location>
</feature>
<feature type="region of interest" description="Disordered" evidence="15">
    <location>
        <begin position="3276"/>
        <end position="3407"/>
    </location>
</feature>
<dbReference type="FunFam" id="3.40.50.300:FF:002857">
    <property type="entry name" value="Dynein heavy chain, cytoplasmic"/>
    <property type="match status" value="1"/>
</dbReference>
<dbReference type="Gene3D" id="3.40.50.300">
    <property type="entry name" value="P-loop containing nucleotide triphosphate hydrolases"/>
    <property type="match status" value="6"/>
</dbReference>
<dbReference type="Pfam" id="PF03028">
    <property type="entry name" value="Dynein_heavy"/>
    <property type="match status" value="1"/>
</dbReference>
<feature type="region of interest" description="Disordered" evidence="15">
    <location>
        <begin position="524"/>
        <end position="544"/>
    </location>
</feature>
<dbReference type="Gene3D" id="3.20.180.20">
    <property type="entry name" value="Dynein heavy chain, N-terminal domain 2"/>
    <property type="match status" value="1"/>
</dbReference>
<evidence type="ECO:0000256" key="4">
    <source>
        <dbReference type="ARBA" id="ARBA00022741"/>
    </source>
</evidence>
<keyword evidence="11" id="KW-0505">Motor protein</keyword>
<keyword evidence="8" id="KW-0243">Dynein</keyword>
<feature type="region of interest" description="Disordered" evidence="15">
    <location>
        <begin position="778"/>
        <end position="806"/>
    </location>
</feature>
<dbReference type="InterPro" id="IPR004273">
    <property type="entry name" value="Dynein_heavy_D6_P-loop"/>
</dbReference>
<dbReference type="InterPro" id="IPR043157">
    <property type="entry name" value="Dynein_AAA1S"/>
</dbReference>
<feature type="compositionally biased region" description="Polar residues" evidence="15">
    <location>
        <begin position="5318"/>
        <end position="5330"/>
    </location>
</feature>
<dbReference type="InterPro" id="IPR003593">
    <property type="entry name" value="AAA+_ATPase"/>
</dbReference>
<feature type="coiled-coil region" evidence="14">
    <location>
        <begin position="3990"/>
        <end position="4041"/>
    </location>
</feature>
<evidence type="ECO:0000256" key="8">
    <source>
        <dbReference type="ARBA" id="ARBA00023017"/>
    </source>
</evidence>
<evidence type="ECO:0000256" key="10">
    <source>
        <dbReference type="ARBA" id="ARBA00023069"/>
    </source>
</evidence>
<evidence type="ECO:0000256" key="5">
    <source>
        <dbReference type="ARBA" id="ARBA00022794"/>
    </source>
</evidence>
<dbReference type="GO" id="GO:0005874">
    <property type="term" value="C:microtubule"/>
    <property type="evidence" value="ECO:0007669"/>
    <property type="project" value="UniProtKB-KW"/>
</dbReference>
<evidence type="ECO:0000313" key="17">
    <source>
        <dbReference type="EMBL" id="GAX78979.1"/>
    </source>
</evidence>
<keyword evidence="13" id="KW-0966">Cell projection</keyword>
<dbReference type="InterPro" id="IPR043160">
    <property type="entry name" value="Dynein_C_barrel"/>
</dbReference>
<dbReference type="Pfam" id="PF12781">
    <property type="entry name" value="AAA_9"/>
    <property type="match status" value="1"/>
</dbReference>
<dbReference type="Pfam" id="PF18199">
    <property type="entry name" value="Dynein_C"/>
    <property type="match status" value="1"/>
</dbReference>
<dbReference type="Gene3D" id="1.10.8.1220">
    <property type="match status" value="1"/>
</dbReference>
<evidence type="ECO:0000259" key="16">
    <source>
        <dbReference type="SMART" id="SM00382"/>
    </source>
</evidence>
<evidence type="ECO:0000256" key="9">
    <source>
        <dbReference type="ARBA" id="ARBA00023054"/>
    </source>
</evidence>
<evidence type="ECO:0000313" key="18">
    <source>
        <dbReference type="Proteomes" id="UP000232323"/>
    </source>
</evidence>
<dbReference type="Pfam" id="PF12775">
    <property type="entry name" value="AAA_7"/>
    <property type="match status" value="1"/>
</dbReference>
<dbReference type="Gene3D" id="1.20.1270.280">
    <property type="match status" value="1"/>
</dbReference>
<evidence type="ECO:0000256" key="3">
    <source>
        <dbReference type="ARBA" id="ARBA00022701"/>
    </source>
</evidence>
<dbReference type="SUPFAM" id="SSF52540">
    <property type="entry name" value="P-loop containing nucleoside triphosphate hydrolases"/>
    <property type="match status" value="4"/>
</dbReference>
<dbReference type="Pfam" id="PF12774">
    <property type="entry name" value="AAA_6"/>
    <property type="match status" value="1"/>
</dbReference>
<dbReference type="Gene3D" id="1.20.140.100">
    <property type="entry name" value="Dynein heavy chain, N-terminal domain 2"/>
    <property type="match status" value="1"/>
</dbReference>
<feature type="compositionally biased region" description="Polar residues" evidence="15">
    <location>
        <begin position="4531"/>
        <end position="4571"/>
    </location>
</feature>
<feature type="compositionally biased region" description="Polar residues" evidence="15">
    <location>
        <begin position="667"/>
        <end position="678"/>
    </location>
</feature>
<dbReference type="GO" id="GO:0007018">
    <property type="term" value="P:microtubule-based movement"/>
    <property type="evidence" value="ECO:0007669"/>
    <property type="project" value="InterPro"/>
</dbReference>
<dbReference type="Pfam" id="PF22597">
    <property type="entry name" value="DYN_lid"/>
    <property type="match status" value="1"/>
</dbReference>
<evidence type="ECO:0000256" key="13">
    <source>
        <dbReference type="ARBA" id="ARBA00023273"/>
    </source>
</evidence>
<comment type="caution">
    <text evidence="17">The sequence shown here is derived from an EMBL/GenBank/DDBJ whole genome shotgun (WGS) entry which is preliminary data.</text>
</comment>
<feature type="compositionally biased region" description="Polar residues" evidence="15">
    <location>
        <begin position="620"/>
        <end position="646"/>
    </location>
</feature>
<dbReference type="GO" id="GO:0008569">
    <property type="term" value="F:minus-end-directed microtubule motor activity"/>
    <property type="evidence" value="ECO:0007669"/>
    <property type="project" value="InterPro"/>
</dbReference>
<feature type="region of interest" description="Disordered" evidence="15">
    <location>
        <begin position="2425"/>
        <end position="2463"/>
    </location>
</feature>
<feature type="compositionally biased region" description="Low complexity" evidence="15">
    <location>
        <begin position="4604"/>
        <end position="4613"/>
    </location>
</feature>
<feature type="region of interest" description="Disordered" evidence="15">
    <location>
        <begin position="619"/>
        <end position="696"/>
    </location>
</feature>
<keyword evidence="18" id="KW-1185">Reference proteome</keyword>
<dbReference type="InterPro" id="IPR042222">
    <property type="entry name" value="Dynein_2_N"/>
</dbReference>
<dbReference type="InterPro" id="IPR042228">
    <property type="entry name" value="Dynein_linker_3"/>
</dbReference>
<dbReference type="Gene3D" id="6.10.140.1060">
    <property type="match status" value="1"/>
</dbReference>
<dbReference type="InterPro" id="IPR035706">
    <property type="entry name" value="AAA_9"/>
</dbReference>
<dbReference type="Pfam" id="PF17852">
    <property type="entry name" value="Dynein_AAA_lid"/>
    <property type="match status" value="1"/>
</dbReference>
<feature type="compositionally biased region" description="Low complexity" evidence="15">
    <location>
        <begin position="2925"/>
        <end position="2935"/>
    </location>
</feature>
<dbReference type="InterPro" id="IPR041228">
    <property type="entry name" value="Dynein_C"/>
</dbReference>
<dbReference type="InterPro" id="IPR024317">
    <property type="entry name" value="Dynein_heavy_chain_D4_dom"/>
</dbReference>
<dbReference type="InterPro" id="IPR024743">
    <property type="entry name" value="Dynein_HC_stalk"/>
</dbReference>
<organism evidence="17 18">
    <name type="scientific">Chlamydomonas eustigma</name>
    <dbReference type="NCBI Taxonomy" id="1157962"/>
    <lineage>
        <taxon>Eukaryota</taxon>
        <taxon>Viridiplantae</taxon>
        <taxon>Chlorophyta</taxon>
        <taxon>core chlorophytes</taxon>
        <taxon>Chlorophyceae</taxon>
        <taxon>CS clade</taxon>
        <taxon>Chlamydomonadales</taxon>
        <taxon>Chlamydomonadaceae</taxon>
        <taxon>Chlamydomonas</taxon>
    </lineage>
</organism>
<dbReference type="Pfam" id="PF12777">
    <property type="entry name" value="MT"/>
    <property type="match status" value="1"/>
</dbReference>
<accession>A0A250X7T4</accession>
<keyword evidence="10" id="KW-0969">Cilium</keyword>
<feature type="compositionally biased region" description="Pro residues" evidence="15">
    <location>
        <begin position="3294"/>
        <end position="3305"/>
    </location>
</feature>
<dbReference type="GO" id="GO:0045505">
    <property type="term" value="F:dynein intermediate chain binding"/>
    <property type="evidence" value="ECO:0007669"/>
    <property type="project" value="InterPro"/>
</dbReference>
<proteinExistence type="predicted"/>
<evidence type="ECO:0000256" key="11">
    <source>
        <dbReference type="ARBA" id="ARBA00023175"/>
    </source>
</evidence>
<dbReference type="Proteomes" id="UP000232323">
    <property type="component" value="Unassembled WGS sequence"/>
</dbReference>
<evidence type="ECO:0000256" key="7">
    <source>
        <dbReference type="ARBA" id="ARBA00022846"/>
    </source>
</evidence>
<dbReference type="Gene3D" id="1.20.920.30">
    <property type="match status" value="1"/>
</dbReference>
<dbReference type="Pfam" id="PF08393">
    <property type="entry name" value="DHC_N2"/>
    <property type="match status" value="1"/>
</dbReference>
<dbReference type="Pfam" id="PF12780">
    <property type="entry name" value="AAA_8"/>
    <property type="match status" value="1"/>
</dbReference>
<keyword evidence="3" id="KW-0493">Microtubule</keyword>
<dbReference type="InterPro" id="IPR026983">
    <property type="entry name" value="DHC"/>
</dbReference>
<dbReference type="GO" id="GO:0030030">
    <property type="term" value="P:cell projection organization"/>
    <property type="evidence" value="ECO:0007669"/>
    <property type="project" value="UniProtKB-KW"/>
</dbReference>
<evidence type="ECO:0000256" key="6">
    <source>
        <dbReference type="ARBA" id="ARBA00022840"/>
    </source>
</evidence>
<keyword evidence="2" id="KW-0963">Cytoplasm</keyword>
<dbReference type="InterPro" id="IPR042219">
    <property type="entry name" value="AAA_lid_11_sf"/>
</dbReference>
<dbReference type="Gene3D" id="1.20.920.20">
    <property type="match status" value="1"/>
</dbReference>
<evidence type="ECO:0000256" key="2">
    <source>
        <dbReference type="ARBA" id="ARBA00022490"/>
    </source>
</evidence>
<keyword evidence="7" id="KW-0282">Flagellum</keyword>
<feature type="region of interest" description="Disordered" evidence="15">
    <location>
        <begin position="4524"/>
        <end position="4633"/>
    </location>
</feature>
<sequence length="5859" mass="639761">MTPTNGHQPLLPQDPRERLAETIRALERGEYAGSNKAIAADQSVPWDIAYHVAVHREAGKLPDPTPSHLTARRTALGGKHAGPAALLNHRRGPAAGGPAKSHEAGGGSGVFMGPPATPGIDPFNRAPYGVTNPLEASWRTAVSVEQARRSQPPGTSASRPPFTAAASLPIFSPTVEVGKGDYTTWSVAKQQASWLAAGADGGTNEVVKNRGADGMTLVEGIPQTESILPHNHTDQLVIRQQQVQKGWGVSPSRLDEVPEPFWRTVAPDVHHEIAEYVFEQDVDQHKYIRAMLEAVHARRRSPWGALPASNNLPRGQRVGATDIDSVETAMRVPAGEARRGAAALKVSVAAVAATTHIMPIGADRRPGTAAVSRWRHGDGSWEWMPCTLLKPASDGSTFLIRWSHTAAIKEVSRFNILFGGEDETSLETLLDATQRHQARVDEAIRHEARVDDVPPWDLTDLPEVVMEGILARIGLSLLQHIDACSVPEALSSPAIEASQVSITGSRSGAELIGMDGSAVNLQGGSGIPGSLESHRKRRASKQSPSGTIIDAYLRLNDEAVQRRHVPLLEDHLAAAAAEAATFMGSSSAAAAVAAASQLRQQSFHPVNWQRVSLAEVRSATGKSVSGLTNRKSTSGIPGDTTHSNSPHRLALSAGHHGPAGAATAWGIQTSRLHGSNSSPDHDGHTHGLHKHHGGGGTHALTWDKQFSGWQMTEDGSWRMFGYGLIDTLIDGMLQEASSEFRRVHARLAYRAQFEAETGLQLPPGLDLHQMLMELPPDEVSASSRGTATTASVLKPHPSPTPKRQSSDAAFIEMVPSQNSLSSRPASASCTLRSPLIHRLKRHFESSTLSDPFIMNAWQQTQRYLEDIMHRDMFALNELPLKSAFLTSDTSLKDRARYKVYLSSRRTAMLQAEERAGDLRKHSLALSGVHDTAITTSLVAFLNVQEGARHSEITDLQERVLQQLANIVMDSAQDAFDTSAAMAVAAMLPFEREGLESTDIPKLPVHVPLSSIISQSAPANGGGLSSHHDARPRLPPFDPQRHQHGLARLINLAVQNTLQIWMEENITMYIEGLSLYSSPSYHGAALLNVTLDAAEGGVVHYSPPLASLNSRLIESITLAIADVNSLPGLKVEQNDSKSSNVPFKVEVGLCMPLTVDPQCGVVAKALQKIQGLVNASSDQCDQLLTSFSRHLATLASDGAVLKQSLEKDRGFISKEEWLGMVQRFRLHQDEIMQQLPIEAELGLYHVDCRALRFRLQDGAKRLSETCLFCLHEDAVDYTQQIISLLQEMYEALSQPLKSLASLSSVKLVLSGAASAVLDQWMLHKQLKLCLDVLEALHYELPDEVFGRAWSALRLPTLITEQIEFLKSGGLTEAEEILMKQLMSDKESFQGKIIEISHDLKEWQTAHDEALTTEYVEMSHEQASDIKSLIEYGEQINTQEVLAGVDVTNYHVLKGFKRQLAPYTELWKLVKAFKEGYQSWMYGPIFNINIENLEANVPAWTKMAAKLAKDLRGSPQGVAQKYSNLLLDFQSHMPLLRALRTQGMRQRHWTRIHKDLPQLARMDKTQLTLHAMLQAGMHTYVGMLKELADLAARELVIEQSVESIRNAFMDCLLVLKLIHPAGIAAGIPSLVNANDLLRFIDDAQLRIKGLSTSVYVEPHKEAVLQWDDALNSVRAIIEQWLEVQTKWEQLAPLFGPSGLSGQLLVEARRFNEVTVEWKNVCKEALVHGRLSELLRYNRLPGMLKELGRGLESVYKGVMEFLEEKRANFPRFYFLSNNEMVEVLVRSHDPASVEPYLQRCFPGIHKIKLSHQWGVRIDAIISQEGEVLPLQNPVNLMDYSNKHPLDVEAWMMELEKQMRIAVRASVSSCLEQREMQLLEDWLLGWSAQSLLLTSAIVWCNDVTKIYREGPPVTSPLERLEHLIAENIGSVVDVILTRNLSSLQHGCIENFIIAEVYHKDVSQRLREQRTSSSSDIEWLRVVRFYLEGDMLARCGYSTLEYGLEYLGNGPRLIITPLTERALSSLITAVHLHYGGAPEGPAGTGKTETVKELARQLGRQCVVFNTTEKLDVQHMRRLLVGITTAGAWACFDEFNRMDMEVLSVVAKQIMTIQAALASGDRFTMFDGRNIGVHKGLALFITMNPTYEFRNVLPSNLKALFRPVAMMVPDYRLIAEVSLYANGYQSAAHLAVNLVSALKIASHRLSGQIHYDFAMRTLKSVLVISAFLRKTSPGNIPSHKEASLVRIALLRCNLSKLRTEDVPVFMGVVDREFPEPGSADQYLEVLKTHVIQSANEQKLHPTTELVSRALQTHSMLQIRTGILLLGPAACGKSTVLKVLKGAISKMPEEHGGGGVTSWEIFPKAMGASSLFGANHANTQTWSDGVITAAMRAASIKFALNEKLAPTVKGRSAAASPTRDAADSFLKSLISGGLASGPAPPPPEGQVVRTASPAPAAPEPETPVDIAKPGSAVSGVSLSASIPTTPSGIKSAVNMNKGELFDCVTEEGAEGTTTLELTHTDLMDPTYPQDALILPSSDVVDGETFLNSDNTAAPEVVVQNDKFGWVVLDGPVDPLWVEMLNPVLDDNRTLCLNTGETIPLREGVNIIMEVDSIVRASPATISRCGIVYMDKVTELWRPIISTWLTTLKGPLVDYIDKIEVTLMSIFGELIKAYSDALEPDPYNPRQQPSSVLISMLRLLDSLLPEISIKMAYGISHKDTSTCLEAAMVFAMVWSFEPSLMPKARAFFNILVRQMCVRTLRYKVVIEGVSTDVSSMGFNQPIPPEGTVWDYMFDFDEVKWVSWHNHVHSLLEQPSLPRGMNAFLPLGINHLLDTPQTPEEVRSFVFSTDCVPAIYITRLLLSGQGNILMVGPTGTGKTSLSRAVLMSASDWLISEDRKQAMYSEKAEREAEAAALLAAETEATSLLTKEPIEASSTGAEAGSADPAAPISSTQRPLSRSLSAMLQQLNAASGFDEDNEPIGSPFEILYTTLSSQSGASDTKHVMETFLMKRRKNVLGPPVGKTAIMFVDDLNTAGADLFGTRATVELLRQWCSVGGWHDEGEDGNGGGLNFKTIVDTQLLACITTSPYQKTVSARFLQHCSLVQLPAISLKGFQLIFTAMLRRHMQNVTTMGPEVLPSLVAATLELYRHVTSHMLPVPSRPHYLFSIRHVASVFKAMFHAHRGSQAIPEQLVLLWQHECARVFQDRISDTATREWFNKTLHQVSTEQLSKYCPKEEPTGQDVLFCTFASRGTSYYEQAEMVLNPNRILNNVELDSATSLSTLGVGTPEVIPGTPLSRFSSSTPPPETPPPPPAAVSTGSRDLVISGKRKSRAERLKSLRKTYHQGGGGSSGNSSPMSPVKVIEGEPSLSVPGGAVRGKASGGGGKGSTPGDTSGGASSPRPPESPGSKSRAETPELTAPVPEIDADHPLHILYNTPWVEDGETTKEMAVQQRLVAICEAYAKEMISSIRESVSGKSTSTAFGSIDTVIFKHALVHVSRVARILSMEQGHMILLGAAGSGRRTLCRLAAYISGMQLFEANLKDEQGGFSWRESLKQIMYIAGVQGRPSCLLLVEVDRPAGTMLDDVNQIMSSGHLPGLFSSEDIKTIIKQVKPAAKTAGIHWSDADRTGASDNLLLQFFIERCRANVHVLLVMEQQEQALQAKVTRFPKMFHMASINYMDDWDREARLAVARRVLVSPEDLLLPPNEFEEVIVASVEMHDAAKRVTIEFNSRMGGIKPVIYATSCQFLLLLHHIRQQLPLRRSALSKDREKYQEGVEKMNDMSAKLKRLQEEVAAMQPKLLESQLETTQIMTHLRQERGDAEAMLEAIQPEEEQAKIAAAKKAVLVQECEEALGIVMPPLEKAIKGLKSIDKGSIAELKVMKSPPAGVKLVMRSICILLDQIPMVILDGKIRDDEQITQAWWNESVKVLSDFHFLDKLRTYNKDSMTQDMAKQVATFVSHPSFDPAVVMKSSVSAAALCKWVRAMDLYQKAKEIVDPKKAALEEAAEEMKIQEEKLKDARERLLQIQKTIAELEEKYLLADAAKQRLQVQLDIAQSKVNQAHKVQNAVRQEVERWQLSRAIMDAKHQQVLGETLLSSGYLAYLGPLPGSYRKQVETVWMHVLEQRKIVCGTSFSLQDVLGEVHKLEHWRDSNLPQSKTSIENALIMQQSPQWQLLIDPQELGNTFLKAYYGGEGMVQFSTTEHVSPLKQGQLFVTLGQSDPAFKESLLRAIEMGSVLLLENLDEDMGDAIEQMLQQLTFQNHLGQRCIKIGEASAILSADFKLFVTTRIRTPRFPFMVLRNLSVVNFSITRAQMTELLITATLRHEMPELEQEHGQLTRQKVKNESELAVLEMTMLKAITVTSTEALLGESEVFDMLMALQQSSNSIKAKVAGIEKNQKRIADVRVLTEQHLVSRVCTFFFVLMEMSHVRNIYQFSLKWFMDLFSQALTTCPRSNAGKDRLNSLTLFFVSILYTNTSRSLFDEDKLPFAVFLMTRYMVASGKALKDEGNLLLFGRTSTEGKATLSLLLDSRAQNKKKQADTPSALFTSSSMRRTSHSGQGRTTSTSRFGGNRRTSNTGATLQLGEAKEGKGAEDDGNGTAFGSMFKRAGNGSGSAAQAASQSRLGNKALPSVQEDSESDQKGVVTIGSMVEGDDGDEGSIELTAYAKEGLDSPKLLKKTLTTQSSTTKRGSTMPAGISLLSPSASAVPDFFELSLAAELPESMRPEWLPMESWERLQDLGKIFPYNRTLPELFDKPEAIAAMEQYYVQLTENGYTGSSAPKGRLKELSPFQMLVFVRCYQPSAFISAALPAIADTLGPSCAAVSEPLDMDAAFSVSDCTAPIVVISSVDQPLPQLLQFAERRAATVLHVAMGRGQGVAADRLIRSSVAQPVWVVLENTQLAGDWLPSLCSLVQSLPSMRPNNEFRLWLTIEPTEEFPSVILQAALKLVFDPPMGLKANLLQVMSQLPAEISMKGRSAAKSDARQVIRPISSSAAILAAAAAAASGQKNNLPLEEPGEDVPWRRLILRLCFFHALLMERRQYKGLGWRQQYEFSAADFLAAVKQAVNVQSDLGNSETEFDLEEALPGLLYVDGQCLYGGKVTHDWDRRLLVTLLAQQVTGAQSVSQGLSAFGATQGPSTATVDTVLPERLASCSVDLAMIMRELRVIEIDPDNPCLIGLTQGAAVVRHAQKTRGVLQTLRRVQMTSQAAGDGVSDSSRPMQAALSVIQDISRQLPFTVLPSVQSAWVAKIKAVPGATPSALVRASATGQSGKRTPPGAGIKEQSSESGKGANADTILTAGPPPVLALENPGSFSKTSGTHAAGGNGSGTSQASAVNKSTNRARQLKMHENMSEAALKRWEAMDEVEQKAMIQVFNVEVSSYQGLLRAVHATAKTVAAAARGLEPANAEVLEMIRNLANNQVPKQWLSSGPELNSESVVTWVGDLQERLDFLYSWAVEGPPVVVPLGMMARPKTFLTAVLQIHAERLDCSVGSLAFDCHVMMEGASDLSYVPQLNPDDMENVLIHMSCEPGGGAGLEGMAADGTMLGASGDAVLLSDVLLQGCLVSGSVLQGARWDTELGELDEADVQTIYSPMPLLWLRPVDLSRSPAAAMMAAGNVGADVTALRNLAAAHSDMLQHQQAASKDAAKQLVNMQRPSMAASDLSRPSTSAIIARGVPSRLTSPSALASPLSPLLAPGVSGPPPSASFRATDSLLQSAQSSRADTPVTPGQGRQAIHSPITTPKALGLTSIGTKSKPTSARPKTSGTLIRDSTMMSMARKSGRFPGEGGQPPAMLGGWQYICPVYSHSTGDGSSISPAAAAVRQTAADVDDCLFTVGLAPGVFSAEHWTSRNVALLVCSNPAMLLNASRQT</sequence>
<dbReference type="InterPro" id="IPR027417">
    <property type="entry name" value="P-loop_NTPase"/>
</dbReference>
<feature type="region of interest" description="Disordered" evidence="15">
    <location>
        <begin position="83"/>
        <end position="124"/>
    </location>
</feature>
<dbReference type="GO" id="GO:0005524">
    <property type="term" value="F:ATP binding"/>
    <property type="evidence" value="ECO:0007669"/>
    <property type="project" value="UniProtKB-KW"/>
</dbReference>
<reference evidence="17 18" key="1">
    <citation type="submission" date="2017-08" db="EMBL/GenBank/DDBJ databases">
        <title>Acidophilic green algal genome provides insights into adaptation to an acidic environment.</title>
        <authorList>
            <person name="Hirooka S."/>
            <person name="Hirose Y."/>
            <person name="Kanesaki Y."/>
            <person name="Higuchi S."/>
            <person name="Fujiwara T."/>
            <person name="Onuma R."/>
            <person name="Era A."/>
            <person name="Ohbayashi R."/>
            <person name="Uzuka A."/>
            <person name="Nozaki H."/>
            <person name="Yoshikawa H."/>
            <person name="Miyagishima S.Y."/>
        </authorList>
    </citation>
    <scope>NUCLEOTIDE SEQUENCE [LARGE SCALE GENOMIC DNA]</scope>
    <source>
        <strain evidence="17 18">NIES-2499</strain>
    </source>
</reference>
<feature type="region of interest" description="Disordered" evidence="15">
    <location>
        <begin position="5253"/>
        <end position="5330"/>
    </location>
</feature>
<dbReference type="InterPro" id="IPR013602">
    <property type="entry name" value="Dynein_heavy_linker"/>
</dbReference>
<feature type="compositionally biased region" description="Basic residues" evidence="15">
    <location>
        <begin position="3318"/>
        <end position="3334"/>
    </location>
</feature>
<feature type="region of interest" description="Disordered" evidence="15">
    <location>
        <begin position="5686"/>
        <end position="5754"/>
    </location>
</feature>
<feature type="domain" description="AAA+ ATPase" evidence="16">
    <location>
        <begin position="2027"/>
        <end position="2166"/>
    </location>
</feature>
<dbReference type="OrthoDB" id="64868at2759"/>
<dbReference type="PANTHER" id="PTHR45703:SF36">
    <property type="entry name" value="DYNEIN HEAVY CHAIN, CYTOPLASMIC"/>
    <property type="match status" value="1"/>
</dbReference>
<keyword evidence="4" id="KW-0547">Nucleotide-binding</keyword>
<dbReference type="InterPro" id="IPR041466">
    <property type="entry name" value="Dynein_AAA5_ext"/>
</dbReference>
<protein>
    <recommendedName>
        <fullName evidence="16">AAA+ ATPase domain-containing protein</fullName>
    </recommendedName>
</protein>
<evidence type="ECO:0000256" key="15">
    <source>
        <dbReference type="SAM" id="MobiDB-lite"/>
    </source>
</evidence>
<name>A0A250X7T4_9CHLO</name>
<evidence type="ECO:0000256" key="12">
    <source>
        <dbReference type="ARBA" id="ARBA00023212"/>
    </source>
</evidence>
<dbReference type="Gene3D" id="1.10.287.2620">
    <property type="match status" value="1"/>
</dbReference>
<gene>
    <name evidence="17" type="ORF">CEUSTIGMA_g6419.t1</name>
</gene>
<dbReference type="GO" id="GO:0030286">
    <property type="term" value="C:dynein complex"/>
    <property type="evidence" value="ECO:0007669"/>
    <property type="project" value="UniProtKB-KW"/>
</dbReference>
<dbReference type="InterPro" id="IPR041658">
    <property type="entry name" value="AAA_lid_11"/>
</dbReference>